<gene>
    <name evidence="2" type="ORF">DL346_11535</name>
</gene>
<accession>A0A328U036</accession>
<evidence type="ECO:0000313" key="2">
    <source>
        <dbReference type="EMBL" id="RAP76049.1"/>
    </source>
</evidence>
<dbReference type="CDD" id="cd00118">
    <property type="entry name" value="LysM"/>
    <property type="match status" value="2"/>
</dbReference>
<dbReference type="EMBL" id="QLUW01000002">
    <property type="protein sequence ID" value="RAP76049.1"/>
    <property type="molecule type" value="Genomic_DNA"/>
</dbReference>
<evidence type="ECO:0000259" key="1">
    <source>
        <dbReference type="PROSITE" id="PS51782"/>
    </source>
</evidence>
<dbReference type="Gene3D" id="3.10.350.10">
    <property type="entry name" value="LysM domain"/>
    <property type="match status" value="2"/>
</dbReference>
<dbReference type="PROSITE" id="PS51782">
    <property type="entry name" value="LYSM"/>
    <property type="match status" value="1"/>
</dbReference>
<dbReference type="SUPFAM" id="SSF48371">
    <property type="entry name" value="ARM repeat"/>
    <property type="match status" value="1"/>
</dbReference>
<dbReference type="InterPro" id="IPR036779">
    <property type="entry name" value="LysM_dom_sf"/>
</dbReference>
<sequence>MHMIYVVQGGDTLEKIAARFGSTVAKLLESNVICNPQLILVGQPLLIPDTDFDYHRAGGYPYYVVQVGDTLQCLAPQFLQTEAALAAANRLPAGAPLTVGSELLAGFTVPDPQKLAADWAKTATDAECNLNSMAMHGIYYIGSFQWEALGEAAVPYLTPLLKHTCDTVRHYTVMSLGRIATGNATVAALQSALNDKEPYVAELAKHALKRARLVPSLTKRLHVLTSDQRLYSEPNGSSTSVPVPAGTEVFSMRWNIPSATNEEGPRGGLEYYDQVQLRDTGQIGYLGRIGFNDAEII</sequence>
<reference evidence="2 3" key="1">
    <citation type="submission" date="2018-06" db="EMBL/GenBank/DDBJ databases">
        <title>Paenibacillus montanisoli sp. nov., isolated from mountain area soil.</title>
        <authorList>
            <person name="Wu M."/>
        </authorList>
    </citation>
    <scope>NUCLEOTIDE SEQUENCE [LARGE SCALE GENOMIC DNA]</scope>
    <source>
        <strain evidence="2 3">RA17</strain>
    </source>
</reference>
<proteinExistence type="predicted"/>
<dbReference type="InterPro" id="IPR016024">
    <property type="entry name" value="ARM-type_fold"/>
</dbReference>
<dbReference type="SMART" id="SM00257">
    <property type="entry name" value="LysM"/>
    <property type="match status" value="2"/>
</dbReference>
<dbReference type="AlphaFoldDB" id="A0A328U036"/>
<name>A0A328U036_9BACL</name>
<dbReference type="Pfam" id="PF01476">
    <property type="entry name" value="LysM"/>
    <property type="match status" value="2"/>
</dbReference>
<dbReference type="PANTHER" id="PTHR33734:SF22">
    <property type="entry name" value="MEMBRANE-BOUND LYTIC MUREIN TRANSGLYCOSYLASE D"/>
    <property type="match status" value="1"/>
</dbReference>
<dbReference type="SUPFAM" id="SSF54106">
    <property type="entry name" value="LysM domain"/>
    <property type="match status" value="1"/>
</dbReference>
<dbReference type="InterPro" id="IPR011989">
    <property type="entry name" value="ARM-like"/>
</dbReference>
<organism evidence="2 3">
    <name type="scientific">Paenibacillus montanisoli</name>
    <dbReference type="NCBI Taxonomy" id="2081970"/>
    <lineage>
        <taxon>Bacteria</taxon>
        <taxon>Bacillati</taxon>
        <taxon>Bacillota</taxon>
        <taxon>Bacilli</taxon>
        <taxon>Bacillales</taxon>
        <taxon>Paenibacillaceae</taxon>
        <taxon>Paenibacillus</taxon>
    </lineage>
</organism>
<dbReference type="Gene3D" id="1.25.10.10">
    <property type="entry name" value="Leucine-rich Repeat Variant"/>
    <property type="match status" value="1"/>
</dbReference>
<dbReference type="RefSeq" id="WP_112882273.1">
    <property type="nucleotide sequence ID" value="NZ_QLUW01000002.1"/>
</dbReference>
<comment type="caution">
    <text evidence="2">The sequence shown here is derived from an EMBL/GenBank/DDBJ whole genome shotgun (WGS) entry which is preliminary data.</text>
</comment>
<dbReference type="Proteomes" id="UP000249260">
    <property type="component" value="Unassembled WGS sequence"/>
</dbReference>
<feature type="domain" description="LysM" evidence="1">
    <location>
        <begin position="3"/>
        <end position="47"/>
    </location>
</feature>
<dbReference type="OrthoDB" id="308800at2"/>
<keyword evidence="3" id="KW-1185">Reference proteome</keyword>
<dbReference type="InterPro" id="IPR018392">
    <property type="entry name" value="LysM"/>
</dbReference>
<evidence type="ECO:0000313" key="3">
    <source>
        <dbReference type="Proteomes" id="UP000249260"/>
    </source>
</evidence>
<dbReference type="GO" id="GO:0008932">
    <property type="term" value="F:lytic endotransglycosylase activity"/>
    <property type="evidence" value="ECO:0007669"/>
    <property type="project" value="TreeGrafter"/>
</dbReference>
<protein>
    <recommendedName>
        <fullName evidence="1">LysM domain-containing protein</fullName>
    </recommendedName>
</protein>
<dbReference type="PANTHER" id="PTHR33734">
    <property type="entry name" value="LYSM DOMAIN-CONTAINING GPI-ANCHORED PROTEIN 2"/>
    <property type="match status" value="1"/>
</dbReference>